<keyword evidence="3" id="KW-1185">Reference proteome</keyword>
<feature type="transmembrane region" description="Helical" evidence="1">
    <location>
        <begin position="52"/>
        <end position="70"/>
    </location>
</feature>
<name>A0A0A0BQZ8_9CELL</name>
<accession>A0A0A0BQZ8</accession>
<gene>
    <name evidence="2" type="ORF">N868_15480</name>
</gene>
<reference evidence="2 3" key="1">
    <citation type="submission" date="2013-08" db="EMBL/GenBank/DDBJ databases">
        <title>Genome sequencing of Cellulomonas carbonis T26.</title>
        <authorList>
            <person name="Chen F."/>
            <person name="Li Y."/>
            <person name="Wang G."/>
        </authorList>
    </citation>
    <scope>NUCLEOTIDE SEQUENCE [LARGE SCALE GENOMIC DNA]</scope>
    <source>
        <strain evidence="2 3">T26</strain>
    </source>
</reference>
<sequence length="104" mass="10303">MARSVVLATAVAVAAVAAIWVVAVPMEAACVAIYPPPQGCAAADREAAGVAWTAVVAVAYALVLAVTVGLGRRWAWVTKAALGVLVVVAVLAFGAVQGSTGFIA</sequence>
<evidence type="ECO:0000313" key="2">
    <source>
        <dbReference type="EMBL" id="KGM10391.1"/>
    </source>
</evidence>
<keyword evidence="1" id="KW-1133">Transmembrane helix</keyword>
<protein>
    <recommendedName>
        <fullName evidence="4">Integral membrane protein</fullName>
    </recommendedName>
</protein>
<evidence type="ECO:0000256" key="1">
    <source>
        <dbReference type="SAM" id="Phobius"/>
    </source>
</evidence>
<keyword evidence="1" id="KW-0812">Transmembrane</keyword>
<feature type="transmembrane region" description="Helical" evidence="1">
    <location>
        <begin position="82"/>
        <end position="103"/>
    </location>
</feature>
<reference evidence="2 3" key="2">
    <citation type="journal article" date="2015" name="Stand. Genomic Sci.">
        <title>Draft genome sequence of Cellulomonas carbonis T26(T) and comparative analysis of six Cellulomonas genomes.</title>
        <authorList>
            <person name="Zhuang W."/>
            <person name="Zhang S."/>
            <person name="Xia X."/>
            <person name="Wang G."/>
        </authorList>
    </citation>
    <scope>NUCLEOTIDE SEQUENCE [LARGE SCALE GENOMIC DNA]</scope>
    <source>
        <strain evidence="2 3">T26</strain>
    </source>
</reference>
<dbReference type="AlphaFoldDB" id="A0A0A0BQZ8"/>
<evidence type="ECO:0008006" key="4">
    <source>
        <dbReference type="Google" id="ProtNLM"/>
    </source>
</evidence>
<proteinExistence type="predicted"/>
<dbReference type="Proteomes" id="UP000029839">
    <property type="component" value="Unassembled WGS sequence"/>
</dbReference>
<comment type="caution">
    <text evidence="2">The sequence shown here is derived from an EMBL/GenBank/DDBJ whole genome shotgun (WGS) entry which is preliminary data.</text>
</comment>
<dbReference type="EMBL" id="AXCY01000052">
    <property type="protein sequence ID" value="KGM10391.1"/>
    <property type="molecule type" value="Genomic_DNA"/>
</dbReference>
<evidence type="ECO:0000313" key="3">
    <source>
        <dbReference type="Proteomes" id="UP000029839"/>
    </source>
</evidence>
<organism evidence="2 3">
    <name type="scientific">Cellulomonas carbonis T26</name>
    <dbReference type="NCBI Taxonomy" id="947969"/>
    <lineage>
        <taxon>Bacteria</taxon>
        <taxon>Bacillati</taxon>
        <taxon>Actinomycetota</taxon>
        <taxon>Actinomycetes</taxon>
        <taxon>Micrococcales</taxon>
        <taxon>Cellulomonadaceae</taxon>
        <taxon>Cellulomonas</taxon>
    </lineage>
</organism>
<keyword evidence="1" id="KW-0472">Membrane</keyword>